<dbReference type="GO" id="GO:0016787">
    <property type="term" value="F:hydrolase activity"/>
    <property type="evidence" value="ECO:0007669"/>
    <property type="project" value="UniProtKB-KW"/>
</dbReference>
<dbReference type="PANTHER" id="PTHR43540:SF6">
    <property type="entry name" value="ISOCHORISMATASE-LIKE DOMAIN-CONTAINING PROTEIN"/>
    <property type="match status" value="1"/>
</dbReference>
<dbReference type="SUPFAM" id="SSF52499">
    <property type="entry name" value="Isochorismatase-like hydrolases"/>
    <property type="match status" value="1"/>
</dbReference>
<dbReference type="RefSeq" id="WP_320510734.1">
    <property type="nucleotide sequence ID" value="NZ_JAXCLW010000012.1"/>
</dbReference>
<reference evidence="3 4" key="1">
    <citation type="journal article" date="2016" name="Antonie Van Leeuwenhoek">
        <title>Dongia soli sp. nov., isolated from soil from Dokdo, Korea.</title>
        <authorList>
            <person name="Kim D.U."/>
            <person name="Lee H."/>
            <person name="Kim H."/>
            <person name="Kim S.G."/>
            <person name="Ka J.O."/>
        </authorList>
    </citation>
    <scope>NUCLEOTIDE SEQUENCE [LARGE SCALE GENOMIC DNA]</scope>
    <source>
        <strain evidence="3 4">D78</strain>
    </source>
</reference>
<dbReference type="EMBL" id="JAXCLW010000012">
    <property type="protein sequence ID" value="MDY0885659.1"/>
    <property type="molecule type" value="Genomic_DNA"/>
</dbReference>
<comment type="caution">
    <text evidence="3">The sequence shown here is derived from an EMBL/GenBank/DDBJ whole genome shotgun (WGS) entry which is preliminary data.</text>
</comment>
<dbReference type="InterPro" id="IPR000868">
    <property type="entry name" value="Isochorismatase-like_dom"/>
</dbReference>
<gene>
    <name evidence="3" type="ORF">SMD27_22670</name>
</gene>
<name>A0ABU5EGV3_9PROT</name>
<dbReference type="InterPro" id="IPR050272">
    <property type="entry name" value="Isochorismatase-like_hydrls"/>
</dbReference>
<proteinExistence type="predicted"/>
<evidence type="ECO:0000313" key="3">
    <source>
        <dbReference type="EMBL" id="MDY0885659.1"/>
    </source>
</evidence>
<dbReference type="Gene3D" id="3.40.50.850">
    <property type="entry name" value="Isochorismatase-like"/>
    <property type="match status" value="1"/>
</dbReference>
<dbReference type="PANTHER" id="PTHR43540">
    <property type="entry name" value="PEROXYUREIDOACRYLATE/UREIDOACRYLATE AMIDOHYDROLASE-RELATED"/>
    <property type="match status" value="1"/>
</dbReference>
<evidence type="ECO:0000313" key="4">
    <source>
        <dbReference type="Proteomes" id="UP001279642"/>
    </source>
</evidence>
<dbReference type="Pfam" id="PF00857">
    <property type="entry name" value="Isochorismatase"/>
    <property type="match status" value="1"/>
</dbReference>
<feature type="domain" description="Isochorismatase-like" evidence="2">
    <location>
        <begin position="8"/>
        <end position="181"/>
    </location>
</feature>
<evidence type="ECO:0000256" key="1">
    <source>
        <dbReference type="ARBA" id="ARBA00022801"/>
    </source>
</evidence>
<accession>A0ABU5EGV3</accession>
<evidence type="ECO:0000259" key="2">
    <source>
        <dbReference type="Pfam" id="PF00857"/>
    </source>
</evidence>
<dbReference type="InterPro" id="IPR036380">
    <property type="entry name" value="Isochorismatase-like_sf"/>
</dbReference>
<dbReference type="Proteomes" id="UP001279642">
    <property type="component" value="Unassembled WGS sequence"/>
</dbReference>
<organism evidence="3 4">
    <name type="scientific">Dongia soli</name>
    <dbReference type="NCBI Taxonomy" id="600628"/>
    <lineage>
        <taxon>Bacteria</taxon>
        <taxon>Pseudomonadati</taxon>
        <taxon>Pseudomonadota</taxon>
        <taxon>Alphaproteobacteria</taxon>
        <taxon>Rhodospirillales</taxon>
        <taxon>Dongiaceae</taxon>
        <taxon>Dongia</taxon>
    </lineage>
</organism>
<sequence>MSGLASAAHLCVDMQNLLKAGSPWPAPWAERILPKVVALAETLPERTVFTRFIPPRTPDEMRGTWRDFYSKWRNVTRDHLAGNVLDLMSPLDKFIPPAKLIDKMTYSAFSNPALLQQLNAWRCPNVIISGAETDVCVLATVLHAVDFGFRVILPIDAICSSSDPCHDALLTLYRQRFSQQILALETEQLLAGDWH</sequence>
<keyword evidence="4" id="KW-1185">Reference proteome</keyword>
<dbReference type="CDD" id="cd00431">
    <property type="entry name" value="cysteine_hydrolases"/>
    <property type="match status" value="1"/>
</dbReference>
<protein>
    <submittedName>
        <fullName evidence="3">Cysteine hydrolase</fullName>
    </submittedName>
</protein>
<keyword evidence="1 3" id="KW-0378">Hydrolase</keyword>